<dbReference type="PANTHER" id="PTHR11705:SF140">
    <property type="entry name" value="FI02848P-RELATED"/>
    <property type="match status" value="1"/>
</dbReference>
<reference evidence="14" key="1">
    <citation type="submission" date="2018-10" db="EMBL/GenBank/DDBJ databases">
        <title>Transcriptome assembly of Aceria tosichella (Wheat curl mite) Type 2.</title>
        <authorList>
            <person name="Scully E.D."/>
            <person name="Geib S.M."/>
            <person name="Palmer N.A."/>
            <person name="Gupta A.K."/>
            <person name="Sarath G."/>
            <person name="Tatineni S."/>
        </authorList>
    </citation>
    <scope>NUCLEOTIDE SEQUENCE</scope>
    <source>
        <strain evidence="14">LincolnNE</strain>
    </source>
</reference>
<dbReference type="InterPro" id="IPR036990">
    <property type="entry name" value="M14A-like_propep"/>
</dbReference>
<evidence type="ECO:0000256" key="12">
    <source>
        <dbReference type="SAM" id="SignalP"/>
    </source>
</evidence>
<evidence type="ECO:0000256" key="2">
    <source>
        <dbReference type="ARBA" id="ARBA00005988"/>
    </source>
</evidence>
<dbReference type="InterPro" id="IPR057246">
    <property type="entry name" value="CARBOXYPEPT_ZN_1"/>
</dbReference>
<feature type="active site" description="Proton donor/acceptor" evidence="11">
    <location>
        <position position="415"/>
    </location>
</feature>
<dbReference type="Pfam" id="PF02244">
    <property type="entry name" value="Propep_M14"/>
    <property type="match status" value="1"/>
</dbReference>
<evidence type="ECO:0000256" key="9">
    <source>
        <dbReference type="ARBA" id="ARBA00023049"/>
    </source>
</evidence>
<evidence type="ECO:0000256" key="10">
    <source>
        <dbReference type="ARBA" id="ARBA00023157"/>
    </source>
</evidence>
<sequence length="456" mass="51906">MFQSKSALFGCLAIIVVLLSLGQLGTAKRDYRGYSVIRGLPQTLSQLNHLNTLMVKSFNESENEIQFWTAPTALNHTVDILVSPERRALLEDELSSLKMPLEKWIEDVGQAIRKTRQNHEAHPADNVSLKQSLAADQFYKQFQRYSAIEAKIRELERLDPRVSVEIIGQSTEKRNLYLVRVSNDLNARKPIVLIDGGHHAREWISHATVMYLLESLVNIDVPRMPTRLCKNEACRAETVRNLARLDLNKFDYWFIPVVNPDGYEHSHVSDRLWRKTRSGSYCRGADPNRNYPFHWNESGSSSFQCSEIYSGTRPRSEPEVRAVVSVMDQYKDRIQMYLSFHCYSQLILAPYGYARVYPNNYNELAYVASAWLKSMNRLRGTDYQFGTSAITLYPSSGGSDDYAHSIGIPLAYTIELPDKGNNGFITPPSEIIPIAHETLIGVQSMIDSLVYSTKPL</sequence>
<dbReference type="GO" id="GO:0004181">
    <property type="term" value="F:metallocarboxypeptidase activity"/>
    <property type="evidence" value="ECO:0007669"/>
    <property type="project" value="InterPro"/>
</dbReference>
<gene>
    <name evidence="14" type="primary">CBPB_1</name>
    <name evidence="14" type="ORF">g.4211</name>
</gene>
<dbReference type="SUPFAM" id="SSF53187">
    <property type="entry name" value="Zn-dependent exopeptidases"/>
    <property type="match status" value="1"/>
</dbReference>
<evidence type="ECO:0000256" key="1">
    <source>
        <dbReference type="ARBA" id="ARBA00001947"/>
    </source>
</evidence>
<keyword evidence="4" id="KW-0645">Protease</keyword>
<keyword evidence="7" id="KW-0378">Hydrolase</keyword>
<comment type="cofactor">
    <cofactor evidence="1">
        <name>Zn(2+)</name>
        <dbReference type="ChEBI" id="CHEBI:29105"/>
    </cofactor>
</comment>
<name>A0A6G1SDJ0_9ACAR</name>
<dbReference type="GO" id="GO:0005615">
    <property type="term" value="C:extracellular space"/>
    <property type="evidence" value="ECO:0007669"/>
    <property type="project" value="TreeGrafter"/>
</dbReference>
<dbReference type="InterPro" id="IPR003146">
    <property type="entry name" value="M14A_act_pep"/>
</dbReference>
<evidence type="ECO:0000259" key="13">
    <source>
        <dbReference type="PROSITE" id="PS52035"/>
    </source>
</evidence>
<feature type="chain" id="PRO_5026150193" evidence="12">
    <location>
        <begin position="28"/>
        <end position="456"/>
    </location>
</feature>
<proteinExistence type="inferred from homology"/>
<keyword evidence="10" id="KW-1015">Disulfide bond</keyword>
<evidence type="ECO:0000256" key="7">
    <source>
        <dbReference type="ARBA" id="ARBA00022801"/>
    </source>
</evidence>
<dbReference type="GO" id="GO:0008270">
    <property type="term" value="F:zinc ion binding"/>
    <property type="evidence" value="ECO:0007669"/>
    <property type="project" value="InterPro"/>
</dbReference>
<evidence type="ECO:0000256" key="3">
    <source>
        <dbReference type="ARBA" id="ARBA00022645"/>
    </source>
</evidence>
<keyword evidence="3 14" id="KW-0121">Carboxypeptidase</keyword>
<evidence type="ECO:0000256" key="5">
    <source>
        <dbReference type="ARBA" id="ARBA00022723"/>
    </source>
</evidence>
<organism evidence="14">
    <name type="scientific">Aceria tosichella</name>
    <name type="common">wheat curl mite</name>
    <dbReference type="NCBI Taxonomy" id="561515"/>
    <lineage>
        <taxon>Eukaryota</taxon>
        <taxon>Metazoa</taxon>
        <taxon>Ecdysozoa</taxon>
        <taxon>Arthropoda</taxon>
        <taxon>Chelicerata</taxon>
        <taxon>Arachnida</taxon>
        <taxon>Acari</taxon>
        <taxon>Acariformes</taxon>
        <taxon>Trombidiformes</taxon>
        <taxon>Prostigmata</taxon>
        <taxon>Eupodina</taxon>
        <taxon>Eriophyoidea</taxon>
        <taxon>Eriophyidae</taxon>
        <taxon>Eriophyinae</taxon>
        <taxon>Aceriini</taxon>
        <taxon>Aceria</taxon>
    </lineage>
</organism>
<dbReference type="PRINTS" id="PR00765">
    <property type="entry name" value="CRBOXYPTASEA"/>
</dbReference>
<dbReference type="Gene3D" id="3.30.70.340">
    <property type="entry name" value="Metallocarboxypeptidase-like"/>
    <property type="match status" value="1"/>
</dbReference>
<evidence type="ECO:0000256" key="11">
    <source>
        <dbReference type="PROSITE-ProRule" id="PRU01379"/>
    </source>
</evidence>
<dbReference type="SMART" id="SM00631">
    <property type="entry name" value="Zn_pept"/>
    <property type="match status" value="1"/>
</dbReference>
<keyword evidence="6 12" id="KW-0732">Signal</keyword>
<evidence type="ECO:0000256" key="8">
    <source>
        <dbReference type="ARBA" id="ARBA00022833"/>
    </source>
</evidence>
<evidence type="ECO:0000256" key="4">
    <source>
        <dbReference type="ARBA" id="ARBA00022670"/>
    </source>
</evidence>
<dbReference type="PROSITE" id="PS52035">
    <property type="entry name" value="PEPTIDASE_M14"/>
    <property type="match status" value="1"/>
</dbReference>
<dbReference type="PROSITE" id="PS00132">
    <property type="entry name" value="CARBOXYPEPT_ZN_1"/>
    <property type="match status" value="1"/>
</dbReference>
<evidence type="ECO:0000256" key="6">
    <source>
        <dbReference type="ARBA" id="ARBA00022729"/>
    </source>
</evidence>
<keyword evidence="5" id="KW-0479">Metal-binding</keyword>
<dbReference type="EMBL" id="GGYP01003219">
    <property type="protein sequence ID" value="MDE47990.1"/>
    <property type="molecule type" value="Transcribed_RNA"/>
</dbReference>
<dbReference type="GO" id="GO:0006508">
    <property type="term" value="P:proteolysis"/>
    <property type="evidence" value="ECO:0007669"/>
    <property type="project" value="UniProtKB-KW"/>
</dbReference>
<protein>
    <submittedName>
        <fullName evidence="14">Carboxypeptidase B</fullName>
    </submittedName>
</protein>
<keyword evidence="9" id="KW-0482">Metalloprotease</keyword>
<keyword evidence="8" id="KW-0862">Zinc</keyword>
<dbReference type="Gene3D" id="3.40.630.10">
    <property type="entry name" value="Zn peptidases"/>
    <property type="match status" value="1"/>
</dbReference>
<dbReference type="SUPFAM" id="SSF54897">
    <property type="entry name" value="Protease propeptides/inhibitors"/>
    <property type="match status" value="1"/>
</dbReference>
<evidence type="ECO:0000313" key="14">
    <source>
        <dbReference type="EMBL" id="MDE47990.1"/>
    </source>
</evidence>
<dbReference type="Pfam" id="PF00246">
    <property type="entry name" value="Peptidase_M14"/>
    <property type="match status" value="1"/>
</dbReference>
<dbReference type="PANTHER" id="PTHR11705">
    <property type="entry name" value="PROTEASE FAMILY M14 CARBOXYPEPTIDASE A,B"/>
    <property type="match status" value="1"/>
</dbReference>
<dbReference type="InterPro" id="IPR000834">
    <property type="entry name" value="Peptidase_M14"/>
</dbReference>
<comment type="similarity">
    <text evidence="2 11">Belongs to the peptidase M14 family.</text>
</comment>
<accession>A0A6G1SDJ0</accession>
<dbReference type="CDD" id="cd03860">
    <property type="entry name" value="M14_CP_A-B_like"/>
    <property type="match status" value="1"/>
</dbReference>
<dbReference type="FunFam" id="3.40.630.10:FF:000084">
    <property type="entry name" value="Carboxypeptidase B2"/>
    <property type="match status" value="1"/>
</dbReference>
<feature type="domain" description="Peptidase M14" evidence="13">
    <location>
        <begin position="141"/>
        <end position="449"/>
    </location>
</feature>
<feature type="signal peptide" evidence="12">
    <location>
        <begin position="1"/>
        <end position="27"/>
    </location>
</feature>
<dbReference type="AlphaFoldDB" id="A0A6G1SDJ0"/>